<organism evidence="2">
    <name type="scientific">Hyperionvirus sp</name>
    <dbReference type="NCBI Taxonomy" id="2487770"/>
    <lineage>
        <taxon>Viruses</taxon>
        <taxon>Varidnaviria</taxon>
        <taxon>Bamfordvirae</taxon>
        <taxon>Nucleocytoviricota</taxon>
        <taxon>Megaviricetes</taxon>
        <taxon>Imitervirales</taxon>
        <taxon>Mimiviridae</taxon>
        <taxon>Klosneuvirinae</taxon>
    </lineage>
</organism>
<name>A0A3G5A9A9_9VIRU</name>
<dbReference type="Pfam" id="PF02498">
    <property type="entry name" value="Bro-N"/>
    <property type="match status" value="1"/>
</dbReference>
<dbReference type="InterPro" id="IPR003497">
    <property type="entry name" value="BRO_N_domain"/>
</dbReference>
<evidence type="ECO:0000313" key="2">
    <source>
        <dbReference type="EMBL" id="AYV83848.1"/>
    </source>
</evidence>
<accession>A0A3G5A9A9</accession>
<dbReference type="PROSITE" id="PS51750">
    <property type="entry name" value="BRO_N"/>
    <property type="match status" value="1"/>
</dbReference>
<proteinExistence type="predicted"/>
<sequence length="270" mass="30787">MSSEVEIIKNTEVASDTITQDSNVSMPSTNFEDNTSVEVKPTVKNKIRVGRRIKVKKEDVVPSDEKEVEHSDTYHAFVYGEHTLNLIWIGDSTDKKLKNTGWYRAKDCTHIFGFKNILEMIKQNVSTMNYIKAKTLYKKIEKNGTFKLGDRMSTLYVRDEGLYELIPKSEMENPKEFKAWIKNNTDQLKSLLMKKKSNLKKEAEVVLEPAATAVPVTAAAPVEVVEVKPVHVKDDMLEHGRIVNQRLQIVSDLIMKVLDDKSKFKPQSQG</sequence>
<gene>
    <name evidence="2" type="ORF">Hyperionvirus12_45</name>
</gene>
<feature type="domain" description="Bro-N" evidence="1">
    <location>
        <begin position="94"/>
        <end position="195"/>
    </location>
</feature>
<evidence type="ECO:0000259" key="1">
    <source>
        <dbReference type="PROSITE" id="PS51750"/>
    </source>
</evidence>
<dbReference type="EMBL" id="MK072394">
    <property type="protein sequence ID" value="AYV83848.1"/>
    <property type="molecule type" value="Genomic_DNA"/>
</dbReference>
<reference evidence="2" key="1">
    <citation type="submission" date="2018-10" db="EMBL/GenBank/DDBJ databases">
        <title>Hidden diversity of soil giant viruses.</title>
        <authorList>
            <person name="Schulz F."/>
            <person name="Alteio L."/>
            <person name="Goudeau D."/>
            <person name="Ryan E.M."/>
            <person name="Malmstrom R.R."/>
            <person name="Blanchard J."/>
            <person name="Woyke T."/>
        </authorList>
    </citation>
    <scope>NUCLEOTIDE SEQUENCE</scope>
    <source>
        <strain evidence="2">HYV1</strain>
    </source>
</reference>
<protein>
    <recommendedName>
        <fullName evidence="1">Bro-N domain-containing protein</fullName>
    </recommendedName>
</protein>